<gene>
    <name evidence="3" type="ORF">V9T40_014397</name>
</gene>
<dbReference type="PANTHER" id="PTHR13283">
    <property type="entry name" value="KREV INTERACTION TRAPPED 1-RELATED"/>
    <property type="match status" value="1"/>
</dbReference>
<dbReference type="InterPro" id="IPR000299">
    <property type="entry name" value="FERM_domain"/>
</dbReference>
<evidence type="ECO:0000313" key="3">
    <source>
        <dbReference type="EMBL" id="KAK7571925.1"/>
    </source>
</evidence>
<dbReference type="InterPro" id="IPR057096">
    <property type="entry name" value="KRIT1_FRMD8_FERM_C"/>
</dbReference>
<dbReference type="SUPFAM" id="SSF47031">
    <property type="entry name" value="Second domain of FERM"/>
    <property type="match status" value="1"/>
</dbReference>
<dbReference type="InterPro" id="IPR014352">
    <property type="entry name" value="FERM/acyl-CoA-bd_prot_sf"/>
</dbReference>
<sequence length="461" mass="53418">MENEKYVTVIPVEYPRPGRLYPHPPHQYHDFIEKDAHEKANSQNLNYHEHSGTVHRIFVPTKHESCSANEFDNSRPDYQGQDSSQNLRVCIYLMNDVVLQMELEDGKNTSASDLVQCIFKLEELQLNECAKDIFALWMSSNLLELQLKPFHKPLLVRSKWMNLLSRFAHASPSRQLRDEPILSFQRNVFYSLNDEQKLTDLGVLELLYEEAKCNILEGRYPCDVSQYTMLGGIQARLELGPYNTQVHSNKYLRSQKNRFLPVYARHDPITSWLRSRMKNSAEVRLLEHYKKIPSNASERVLQRRYLEVCWSFPFYGCAFFQGQIEEPVRGLTSLLLHQDMPILVGINERGIYVIDNNDAKLLLGLKYEEFSWELGKPNKQNYESLSCIFIQFVITENGARVSKLMQIFSKQADMMDALISTFVAQIKEKMCSSPSDELDGFKNSNPSGHCIGQMGSLKFIY</sequence>
<dbReference type="InterPro" id="IPR019749">
    <property type="entry name" value="Band_41_domain"/>
</dbReference>
<reference evidence="3 4" key="1">
    <citation type="submission" date="2024-03" db="EMBL/GenBank/DDBJ databases">
        <title>Adaptation during the transition from Ophiocordyceps entomopathogen to insect associate is accompanied by gene loss and intensified selection.</title>
        <authorList>
            <person name="Ward C.M."/>
            <person name="Onetto C.A."/>
            <person name="Borneman A.R."/>
        </authorList>
    </citation>
    <scope>NUCLEOTIDE SEQUENCE [LARGE SCALE GENOMIC DNA]</scope>
    <source>
        <strain evidence="3">AWRI1</strain>
        <tissue evidence="3">Single Adult Female</tissue>
    </source>
</reference>
<evidence type="ECO:0000313" key="4">
    <source>
        <dbReference type="Proteomes" id="UP001367676"/>
    </source>
</evidence>
<dbReference type="GO" id="GO:0030182">
    <property type="term" value="P:neuron differentiation"/>
    <property type="evidence" value="ECO:0007669"/>
    <property type="project" value="UniProtKB-ARBA"/>
</dbReference>
<dbReference type="Gene3D" id="1.20.80.10">
    <property type="match status" value="1"/>
</dbReference>
<dbReference type="InterPro" id="IPR051594">
    <property type="entry name" value="KRIT1/FRMD8"/>
</dbReference>
<dbReference type="PANTHER" id="PTHR13283:SF10">
    <property type="entry name" value="FERM DOMAIN-CONTAINING PROTEIN 8"/>
    <property type="match status" value="1"/>
</dbReference>
<dbReference type="Gene3D" id="2.30.29.30">
    <property type="entry name" value="Pleckstrin-homology domain (PH domain)/Phosphotyrosine-binding domain (PTB)"/>
    <property type="match status" value="1"/>
</dbReference>
<dbReference type="GO" id="GO:0005886">
    <property type="term" value="C:plasma membrane"/>
    <property type="evidence" value="ECO:0007669"/>
    <property type="project" value="TreeGrafter"/>
</dbReference>
<dbReference type="SMART" id="SM00295">
    <property type="entry name" value="B41"/>
    <property type="match status" value="1"/>
</dbReference>
<proteinExistence type="predicted"/>
<comment type="caution">
    <text evidence="3">The sequence shown here is derived from an EMBL/GenBank/DDBJ whole genome shotgun (WGS) entry which is preliminary data.</text>
</comment>
<dbReference type="Pfam" id="PF00373">
    <property type="entry name" value="FERM_M"/>
    <property type="match status" value="1"/>
</dbReference>
<dbReference type="InterPro" id="IPR011993">
    <property type="entry name" value="PH-like_dom_sf"/>
</dbReference>
<organism evidence="3 4">
    <name type="scientific">Parthenolecanium corni</name>
    <dbReference type="NCBI Taxonomy" id="536013"/>
    <lineage>
        <taxon>Eukaryota</taxon>
        <taxon>Metazoa</taxon>
        <taxon>Ecdysozoa</taxon>
        <taxon>Arthropoda</taxon>
        <taxon>Hexapoda</taxon>
        <taxon>Insecta</taxon>
        <taxon>Pterygota</taxon>
        <taxon>Neoptera</taxon>
        <taxon>Paraneoptera</taxon>
        <taxon>Hemiptera</taxon>
        <taxon>Sternorrhyncha</taxon>
        <taxon>Coccoidea</taxon>
        <taxon>Coccidae</taxon>
        <taxon>Parthenolecanium</taxon>
    </lineage>
</organism>
<keyword evidence="4" id="KW-1185">Reference proteome</keyword>
<evidence type="ECO:0000259" key="2">
    <source>
        <dbReference type="PROSITE" id="PS50057"/>
    </source>
</evidence>
<evidence type="ECO:0000256" key="1">
    <source>
        <dbReference type="ARBA" id="ARBA00039547"/>
    </source>
</evidence>
<dbReference type="GO" id="GO:0009887">
    <property type="term" value="P:animal organ morphogenesis"/>
    <property type="evidence" value="ECO:0007669"/>
    <property type="project" value="UniProtKB-ARBA"/>
</dbReference>
<name>A0AAN9T4L2_9HEMI</name>
<dbReference type="Proteomes" id="UP001367676">
    <property type="component" value="Unassembled WGS sequence"/>
</dbReference>
<dbReference type="InterPro" id="IPR035963">
    <property type="entry name" value="FERM_2"/>
</dbReference>
<dbReference type="AlphaFoldDB" id="A0AAN9T4L2"/>
<protein>
    <recommendedName>
        <fullName evidence="1">FERM domain-containing protein 8</fullName>
    </recommendedName>
</protein>
<dbReference type="Pfam" id="PF24522">
    <property type="entry name" value="KRIT1_FRMD8_FERM_C"/>
    <property type="match status" value="1"/>
</dbReference>
<dbReference type="EMBL" id="JBBCAQ010000038">
    <property type="protein sequence ID" value="KAK7571925.1"/>
    <property type="molecule type" value="Genomic_DNA"/>
</dbReference>
<dbReference type="PROSITE" id="PS50057">
    <property type="entry name" value="FERM_3"/>
    <property type="match status" value="1"/>
</dbReference>
<dbReference type="Gene3D" id="3.10.20.90">
    <property type="entry name" value="Phosphatidylinositol 3-kinase Catalytic Subunit, Chain A, domain 1"/>
    <property type="match status" value="1"/>
</dbReference>
<dbReference type="InterPro" id="IPR019748">
    <property type="entry name" value="FERM_central"/>
</dbReference>
<dbReference type="GO" id="GO:0090090">
    <property type="term" value="P:negative regulation of canonical Wnt signaling pathway"/>
    <property type="evidence" value="ECO:0007669"/>
    <property type="project" value="TreeGrafter"/>
</dbReference>
<dbReference type="CDD" id="cd14473">
    <property type="entry name" value="FERM_B-lobe"/>
    <property type="match status" value="1"/>
</dbReference>
<accession>A0AAN9T4L2</accession>
<feature type="domain" description="FERM" evidence="2">
    <location>
        <begin position="87"/>
        <end position="430"/>
    </location>
</feature>